<feature type="compositionally biased region" description="Polar residues" evidence="1">
    <location>
        <begin position="151"/>
        <end position="166"/>
    </location>
</feature>
<dbReference type="EMBL" id="JANBPT010000666">
    <property type="protein sequence ID" value="KAJ1914798.1"/>
    <property type="molecule type" value="Genomic_DNA"/>
</dbReference>
<feature type="compositionally biased region" description="Low complexity" evidence="1">
    <location>
        <begin position="444"/>
        <end position="465"/>
    </location>
</feature>
<feature type="domain" description="DH" evidence="2">
    <location>
        <begin position="625"/>
        <end position="812"/>
    </location>
</feature>
<dbReference type="CDD" id="cd00160">
    <property type="entry name" value="RhoGEF"/>
    <property type="match status" value="1"/>
</dbReference>
<dbReference type="Gene3D" id="1.20.900.10">
    <property type="entry name" value="Dbl homology (DH) domain"/>
    <property type="match status" value="1"/>
</dbReference>
<feature type="region of interest" description="Disordered" evidence="1">
    <location>
        <begin position="498"/>
        <end position="522"/>
    </location>
</feature>
<dbReference type="GO" id="GO:0005737">
    <property type="term" value="C:cytoplasm"/>
    <property type="evidence" value="ECO:0007669"/>
    <property type="project" value="TreeGrafter"/>
</dbReference>
<feature type="region of interest" description="Disordered" evidence="1">
    <location>
        <begin position="418"/>
        <end position="474"/>
    </location>
</feature>
<accession>A0A9W7ZRU2</accession>
<name>A0A9W7ZRU2_9FUNG</name>
<dbReference type="GO" id="GO:0005085">
    <property type="term" value="F:guanyl-nucleotide exchange factor activity"/>
    <property type="evidence" value="ECO:0007669"/>
    <property type="project" value="InterPro"/>
</dbReference>
<dbReference type="Proteomes" id="UP001150569">
    <property type="component" value="Unassembled WGS sequence"/>
</dbReference>
<gene>
    <name evidence="3" type="ORF">IWQ60_008677</name>
</gene>
<protein>
    <recommendedName>
        <fullName evidence="2">DH domain-containing protein</fullName>
    </recommendedName>
</protein>
<reference evidence="3" key="1">
    <citation type="submission" date="2022-07" db="EMBL/GenBank/DDBJ databases">
        <title>Phylogenomic reconstructions and comparative analyses of Kickxellomycotina fungi.</title>
        <authorList>
            <person name="Reynolds N.K."/>
            <person name="Stajich J.E."/>
            <person name="Barry K."/>
            <person name="Grigoriev I.V."/>
            <person name="Crous P."/>
            <person name="Smith M.E."/>
        </authorList>
    </citation>
    <scope>NUCLEOTIDE SEQUENCE</scope>
    <source>
        <strain evidence="3">RSA 861</strain>
    </source>
</reference>
<dbReference type="PANTHER" id="PTHR12673">
    <property type="entry name" value="FACIOGENITAL DYSPLASIA PROTEIN"/>
    <property type="match status" value="1"/>
</dbReference>
<dbReference type="Pfam" id="PF00621">
    <property type="entry name" value="RhoGEF"/>
    <property type="match status" value="1"/>
</dbReference>
<feature type="region of interest" description="Disordered" evidence="1">
    <location>
        <begin position="312"/>
        <end position="403"/>
    </location>
</feature>
<proteinExistence type="predicted"/>
<feature type="compositionally biased region" description="Low complexity" evidence="1">
    <location>
        <begin position="167"/>
        <end position="186"/>
    </location>
</feature>
<comment type="caution">
    <text evidence="3">The sequence shown here is derived from an EMBL/GenBank/DDBJ whole genome shotgun (WGS) entry which is preliminary data.</text>
</comment>
<dbReference type="OrthoDB" id="660555at2759"/>
<keyword evidence="4" id="KW-1185">Reference proteome</keyword>
<dbReference type="PROSITE" id="PS50010">
    <property type="entry name" value="DH_2"/>
    <property type="match status" value="1"/>
</dbReference>
<sequence length="1138" mass="122228">MGEMGELHTAFVATLSLPFTFAYHKPLPAVVRELIPLQRARPPEQYLADAKYNGLGDTKIHVFIEDIRTYCTYVQSNSAGSAPTLQEPDIPTFEIVFRLRLLLLQSSADGTHTVGRSPAVSPRRGPPPAPAVTRTGQIQAPPPLPPVFMSRSASNSLPPQGRSTAQARTSILTTRSATSSRAGSSANPFPRKASLQNFRSGAASPVPSAKSDGIPVSRTPSDTPTPPKSPAAIPAVRVAQPMRVVPAKIVNLQSLTSSITNSINRKKSTPPDTAPTLPAATLLRCSTGSRVAEQADRPTTLTRSSSIFSVRQSSLLRRPAKPERSMSDSAPKSVDAISSSSASTRSLPVPNPASPSIEPGAIPPAHPSPATTPPQTHPLQPATAPPSPTRLSRTNSNVSDMTATTTDIPSEFAVDSLADHPSSQHVSTTNIVGAPVTPPSSHQASATSTDPSAATTPVATTTLPPCSSVTPAAEGMPTLPRLSAVSTFSSELLPANRFLATPSSPDNEEKELTAQPSDDRSSLNEEIEALVDDDGNIYLHPGKDVDMVDTAEPVISSDSDFVELYLRKSLPAPPRENKTMVSAAAGAPAIPPVPVTETMATPTLSRKSSRAVADFRQLTLSRHDMRKHIITEISATERSFYDCFNEVRVVWMDPIFDGILNQNPIMDPAEARTLFLGVDELLDHSATFRDELEEVANTQSPDASIAEIFLREQRQWKAFPRTIRNFKAAQGVIKRALATRSFAKFQQDVMRNKTTKNDTLSSLLILPVQRITRYPLLLDKLLKQTPPSHWEHALLQQAIELVSRYATESNLGAREDMAHSPVMALTKPLRHVPLMVYRPSRKFITETMVREVRTDSTRRLFLFDDILLMAHSPASRGWSSMSRRTWFCDLVIDLTELSVLTQTCVEGNKHVTILSIEGGDPASRAGSIDRRISTLSALPDPDTPFPNMVVGNAGITSTTITTATTRSSAISSISPHPHLGPKSPFLLPSPPHDQTAFPFDQFQSGGLYATPVAPGASNTTAPKSPSVPASALPSAPAVPSVPATPTTPAAGLTRARSDAGDSMVSRTVGKPSHSLSLVTSLSFIITPTGEKQAILPTQEPQYFTLQHTTSEAQKSFATALENQITKILLSKYVPAPFN</sequence>
<evidence type="ECO:0000313" key="3">
    <source>
        <dbReference type="EMBL" id="KAJ1914798.1"/>
    </source>
</evidence>
<dbReference type="InterPro" id="IPR035899">
    <property type="entry name" value="DBL_dom_sf"/>
</dbReference>
<evidence type="ECO:0000313" key="4">
    <source>
        <dbReference type="Proteomes" id="UP001150569"/>
    </source>
</evidence>
<feature type="compositionally biased region" description="Polar residues" evidence="1">
    <location>
        <begin position="421"/>
        <end position="431"/>
    </location>
</feature>
<evidence type="ECO:0000256" key="1">
    <source>
        <dbReference type="SAM" id="MobiDB-lite"/>
    </source>
</evidence>
<feature type="compositionally biased region" description="Pro residues" evidence="1">
    <location>
        <begin position="361"/>
        <end position="376"/>
    </location>
</feature>
<dbReference type="PANTHER" id="PTHR12673:SF159">
    <property type="entry name" value="LD03170P"/>
    <property type="match status" value="1"/>
</dbReference>
<feature type="compositionally biased region" description="Polar residues" evidence="1">
    <location>
        <begin position="389"/>
        <end position="403"/>
    </location>
</feature>
<feature type="region of interest" description="Disordered" evidence="1">
    <location>
        <begin position="966"/>
        <end position="1069"/>
    </location>
</feature>
<dbReference type="AlphaFoldDB" id="A0A9W7ZRU2"/>
<feature type="compositionally biased region" description="Low complexity" evidence="1">
    <location>
        <begin position="1019"/>
        <end position="1050"/>
    </location>
</feature>
<feature type="region of interest" description="Disordered" evidence="1">
    <location>
        <begin position="111"/>
        <end position="231"/>
    </location>
</feature>
<feature type="compositionally biased region" description="Low complexity" evidence="1">
    <location>
        <begin position="329"/>
        <end position="346"/>
    </location>
</feature>
<evidence type="ECO:0000259" key="2">
    <source>
        <dbReference type="PROSITE" id="PS50010"/>
    </source>
</evidence>
<organism evidence="3 4">
    <name type="scientific">Tieghemiomyces parasiticus</name>
    <dbReference type="NCBI Taxonomy" id="78921"/>
    <lineage>
        <taxon>Eukaryota</taxon>
        <taxon>Fungi</taxon>
        <taxon>Fungi incertae sedis</taxon>
        <taxon>Zoopagomycota</taxon>
        <taxon>Kickxellomycotina</taxon>
        <taxon>Dimargaritomycetes</taxon>
        <taxon>Dimargaritales</taxon>
        <taxon>Dimargaritaceae</taxon>
        <taxon>Tieghemiomyces</taxon>
    </lineage>
</organism>
<dbReference type="InterPro" id="IPR000219">
    <property type="entry name" value="DH_dom"/>
</dbReference>
<dbReference type="InterPro" id="IPR051092">
    <property type="entry name" value="FYVE_RhoGEF_PH"/>
</dbReference>
<dbReference type="SUPFAM" id="SSF48065">
    <property type="entry name" value="DBL homology domain (DH-domain)"/>
    <property type="match status" value="1"/>
</dbReference>
<dbReference type="SMART" id="SM00325">
    <property type="entry name" value="RhoGEF"/>
    <property type="match status" value="1"/>
</dbReference>